<name>G9ZE41_9GAMM</name>
<dbReference type="InterPro" id="IPR028871">
    <property type="entry name" value="BlueCu_1_BS"/>
</dbReference>
<dbReference type="CDD" id="cd13922">
    <property type="entry name" value="Azurin"/>
    <property type="match status" value="1"/>
</dbReference>
<keyword evidence="1 5" id="KW-0813">Transport</keyword>
<feature type="signal peptide" evidence="5">
    <location>
        <begin position="1"/>
        <end position="34"/>
    </location>
</feature>
<dbReference type="NCBIfam" id="TIGR02695">
    <property type="entry name" value="azurin"/>
    <property type="match status" value="1"/>
</dbReference>
<proteinExistence type="predicted"/>
<keyword evidence="5" id="KW-0732">Signal</keyword>
<dbReference type="EMBL" id="AGCM01000054">
    <property type="protein sequence ID" value="EHM54914.1"/>
    <property type="molecule type" value="Genomic_DNA"/>
</dbReference>
<dbReference type="InterPro" id="IPR008972">
    <property type="entry name" value="Cupredoxin"/>
</dbReference>
<comment type="function">
    <text evidence="5">Transfers electrons from cytochrome c551 to cytochrome oxidase.</text>
</comment>
<feature type="domain" description="Blue (type 1) copper" evidence="6">
    <location>
        <begin position="54"/>
        <end position="180"/>
    </location>
</feature>
<evidence type="ECO:0000256" key="1">
    <source>
        <dbReference type="ARBA" id="ARBA00022448"/>
    </source>
</evidence>
<keyword evidence="3 5" id="KW-0249">Electron transport</keyword>
<reference evidence="7 8" key="1">
    <citation type="submission" date="2011-08" db="EMBL/GenBank/DDBJ databases">
        <authorList>
            <person name="Weinstock G."/>
            <person name="Sodergren E."/>
            <person name="Clifton S."/>
            <person name="Fulton L."/>
            <person name="Fulton B."/>
            <person name="Courtney L."/>
            <person name="Fronick C."/>
            <person name="Harrison M."/>
            <person name="Strong C."/>
            <person name="Farmer C."/>
            <person name="Delahaunty K."/>
            <person name="Markovic C."/>
            <person name="Hall O."/>
            <person name="Minx P."/>
            <person name="Tomlinson C."/>
            <person name="Mitreva M."/>
            <person name="Hou S."/>
            <person name="Chen J."/>
            <person name="Wollam A."/>
            <person name="Pepin K.H."/>
            <person name="Johnson M."/>
            <person name="Bhonagiri V."/>
            <person name="Zhang X."/>
            <person name="Suruliraj S."/>
            <person name="Warren W."/>
            <person name="Chinwalla A."/>
            <person name="Mardis E.R."/>
            <person name="Wilson R.K."/>
        </authorList>
    </citation>
    <scope>NUCLEOTIDE SEQUENCE [LARGE SCALE GENOMIC DNA]</scope>
    <source>
        <strain evidence="7 8">F0432</strain>
    </source>
</reference>
<comment type="subcellular location">
    <subcellularLocation>
        <location evidence="5">Periplasm</location>
    </subcellularLocation>
</comment>
<dbReference type="PANTHER" id="PTHR38439:SF2">
    <property type="entry name" value="OUTER MEMBRANE PROTEIN H.8"/>
    <property type="match status" value="1"/>
</dbReference>
<keyword evidence="5" id="KW-0574">Periplasm</keyword>
<dbReference type="Proteomes" id="UP000004750">
    <property type="component" value="Unassembled WGS sequence"/>
</dbReference>
<dbReference type="PANTHER" id="PTHR38439">
    <property type="entry name" value="AURACYANIN-B"/>
    <property type="match status" value="1"/>
</dbReference>
<dbReference type="AlphaFoldDB" id="G9ZE41"/>
<evidence type="ECO:0000259" key="6">
    <source>
        <dbReference type="Pfam" id="PF00127"/>
    </source>
</evidence>
<dbReference type="InterPro" id="IPR000923">
    <property type="entry name" value="BlueCu_1"/>
</dbReference>
<evidence type="ECO:0000256" key="2">
    <source>
        <dbReference type="ARBA" id="ARBA00022723"/>
    </source>
</evidence>
<dbReference type="PROSITE" id="PS00196">
    <property type="entry name" value="COPPER_BLUE"/>
    <property type="match status" value="1"/>
</dbReference>
<dbReference type="GO" id="GO:0005507">
    <property type="term" value="F:copper ion binding"/>
    <property type="evidence" value="ECO:0007669"/>
    <property type="project" value="UniProtKB-UniRule"/>
</dbReference>
<dbReference type="Pfam" id="PF00127">
    <property type="entry name" value="Copper-bind"/>
    <property type="match status" value="1"/>
</dbReference>
<gene>
    <name evidence="7" type="ORF">HMPREF9080_01025</name>
</gene>
<keyword evidence="4 5" id="KW-0186">Copper</keyword>
<organism evidence="7 8">
    <name type="scientific">Cardiobacterium valvarum F0432</name>
    <dbReference type="NCBI Taxonomy" id="797473"/>
    <lineage>
        <taxon>Bacteria</taxon>
        <taxon>Pseudomonadati</taxon>
        <taxon>Pseudomonadota</taxon>
        <taxon>Gammaproteobacteria</taxon>
        <taxon>Cardiobacteriales</taxon>
        <taxon>Cardiobacteriaceae</taxon>
        <taxon>Cardiobacterium</taxon>
    </lineage>
</organism>
<dbReference type="GO" id="GO:0042597">
    <property type="term" value="C:periplasmic space"/>
    <property type="evidence" value="ECO:0007669"/>
    <property type="project" value="UniProtKB-SubCell"/>
</dbReference>
<dbReference type="SUPFAM" id="SSF49503">
    <property type="entry name" value="Cupredoxins"/>
    <property type="match status" value="1"/>
</dbReference>
<dbReference type="STRING" id="797473.HMPREF9080_01025"/>
<feature type="chain" id="PRO_5006525384" description="Azurin" evidence="5">
    <location>
        <begin position="35"/>
        <end position="180"/>
    </location>
</feature>
<dbReference type="Gene3D" id="2.60.40.420">
    <property type="entry name" value="Cupredoxins - blue copper proteins"/>
    <property type="match status" value="1"/>
</dbReference>
<evidence type="ECO:0000313" key="8">
    <source>
        <dbReference type="Proteomes" id="UP000004750"/>
    </source>
</evidence>
<dbReference type="GO" id="GO:0009055">
    <property type="term" value="F:electron transfer activity"/>
    <property type="evidence" value="ECO:0007669"/>
    <property type="project" value="InterPro"/>
</dbReference>
<evidence type="ECO:0000256" key="4">
    <source>
        <dbReference type="ARBA" id="ARBA00023008"/>
    </source>
</evidence>
<dbReference type="InterPro" id="IPR050845">
    <property type="entry name" value="Cu-binding_ET"/>
</dbReference>
<comment type="caution">
    <text evidence="7">The sequence shown here is derived from an EMBL/GenBank/DDBJ whole genome shotgun (WGS) entry which is preliminary data.</text>
</comment>
<evidence type="ECO:0000313" key="7">
    <source>
        <dbReference type="EMBL" id="EHM54914.1"/>
    </source>
</evidence>
<keyword evidence="2 5" id="KW-0479">Metal-binding</keyword>
<accession>G9ZE41</accession>
<evidence type="ECO:0000256" key="3">
    <source>
        <dbReference type="ARBA" id="ARBA00022982"/>
    </source>
</evidence>
<protein>
    <recommendedName>
        <fullName evidence="5">Azurin</fullName>
    </recommendedName>
</protein>
<sequence>MRREFSFPSTQEVYTMKKLMIPAIVALMSVGALAEDAAKPAEGAAAPAAAGGDCKVVLKADDAMKFDLKEFKINKATCPEFTVELDHVGKLPAAAMGHNVVITKTADVDAAAQAGIKAGPTKNYVDEEGGKVIAHTKLIGGGEKADVTFKTEVFEAKGDYDFFCSFPGHYAVMRGKVIVE</sequence>
<dbReference type="PATRIC" id="fig|797473.3.peg.833"/>
<dbReference type="InterPro" id="IPR014068">
    <property type="entry name" value="Azurin"/>
</dbReference>
<evidence type="ECO:0000256" key="5">
    <source>
        <dbReference type="RuleBase" id="RU363017"/>
    </source>
</evidence>
<dbReference type="HOGENOM" id="CLU_112845_0_0_6"/>